<gene>
    <name evidence="1" type="ORF">BIW53_06770</name>
</gene>
<dbReference type="AlphaFoldDB" id="A0A1S1N4V0"/>
<keyword evidence="2" id="KW-1185">Reference proteome</keyword>
<proteinExistence type="predicted"/>
<evidence type="ECO:0000313" key="1">
    <source>
        <dbReference type="EMBL" id="OHU96242.1"/>
    </source>
</evidence>
<dbReference type="OrthoDB" id="6396049at2"/>
<protein>
    <recommendedName>
        <fullName evidence="3">3-carboxymuconate cyclase</fullName>
    </recommendedName>
</protein>
<reference evidence="1 2" key="1">
    <citation type="submission" date="2016-10" db="EMBL/GenBank/DDBJ databases">
        <title>Pseudoalteromonas amylolytica sp. nov., isolated from the surface seawater.</title>
        <authorList>
            <person name="Wu Y.-H."/>
            <person name="Cheng H."/>
            <person name="Jin X.-B."/>
            <person name="Wang C.-S."/>
            <person name="Xu X.-W."/>
        </authorList>
    </citation>
    <scope>NUCLEOTIDE SEQUENCE [LARGE SCALE GENOMIC DNA]</scope>
    <source>
        <strain evidence="1 2">JCM 12483</strain>
    </source>
</reference>
<comment type="caution">
    <text evidence="1">The sequence shown here is derived from an EMBL/GenBank/DDBJ whole genome shotgun (WGS) entry which is preliminary data.</text>
</comment>
<sequence length="340" mass="37400">MRVIFGLGITNFIKICCLFGCVVAYANESKVLPVDTGTQYIGFSTISVAGSTVKVFYEIYDADFKHAEVYNANLLNGEPTPQREELNLAKKYNLTALPSFVSNKYLYIVTSQKYWGKNGSVLRVNTENNAIEKVVMPRGLSVGSLLRFKSLTDGKVLATYRAGKSNIFVAKSKDGLNFVGEQSITVGTMPDISSFGDGRLISTYQAGPDLHNMQVYFSILDKSGSVSQPKRIAEHKNIHDAFTLLRSDGNVDVYFVKQAENDERLILSRRCTDHQGNLGVEEVLLDDKKYNVAKPSAQTFNGNEVIVSFINQTGPASSSLHYMKLDGEAPSCEVLTPKAG</sequence>
<organism evidence="1 2">
    <name type="scientific">Pseudoalteromonas byunsanensis</name>
    <dbReference type="NCBI Taxonomy" id="327939"/>
    <lineage>
        <taxon>Bacteria</taxon>
        <taxon>Pseudomonadati</taxon>
        <taxon>Pseudomonadota</taxon>
        <taxon>Gammaproteobacteria</taxon>
        <taxon>Alteromonadales</taxon>
        <taxon>Pseudoalteromonadaceae</taxon>
        <taxon>Pseudoalteromonas</taxon>
    </lineage>
</organism>
<accession>A0A1S1N4V0</accession>
<dbReference type="EMBL" id="MNAN01000027">
    <property type="protein sequence ID" value="OHU96242.1"/>
    <property type="molecule type" value="Genomic_DNA"/>
</dbReference>
<evidence type="ECO:0008006" key="3">
    <source>
        <dbReference type="Google" id="ProtNLM"/>
    </source>
</evidence>
<evidence type="ECO:0000313" key="2">
    <source>
        <dbReference type="Proteomes" id="UP000180253"/>
    </source>
</evidence>
<name>A0A1S1N4V0_9GAMM</name>
<dbReference type="Proteomes" id="UP000180253">
    <property type="component" value="Unassembled WGS sequence"/>
</dbReference>
<dbReference type="RefSeq" id="WP_070991109.1">
    <property type="nucleotide sequence ID" value="NZ_CBCSHD010000003.1"/>
</dbReference>